<keyword evidence="5" id="KW-1003">Cell membrane</keyword>
<evidence type="ECO:0000256" key="12">
    <source>
        <dbReference type="SAM" id="MobiDB-lite"/>
    </source>
</evidence>
<comment type="subcellular location">
    <subcellularLocation>
        <location evidence="1">Cell inner membrane</location>
        <topology evidence="1">Multi-pass membrane protein</topology>
    </subcellularLocation>
</comment>
<feature type="region of interest" description="Disordered" evidence="12">
    <location>
        <begin position="630"/>
        <end position="653"/>
    </location>
</feature>
<dbReference type="PANTHER" id="PTHR43867">
    <property type="entry name" value="CELLULOSE SYNTHASE CATALYTIC SUBUNIT A [UDP-FORMING]"/>
    <property type="match status" value="1"/>
</dbReference>
<evidence type="ECO:0000256" key="9">
    <source>
        <dbReference type="ARBA" id="ARBA00022692"/>
    </source>
</evidence>
<dbReference type="GO" id="GO:0005886">
    <property type="term" value="C:plasma membrane"/>
    <property type="evidence" value="ECO:0007669"/>
    <property type="project" value="UniProtKB-SubCell"/>
</dbReference>
<dbReference type="PANTHER" id="PTHR43867:SF5">
    <property type="entry name" value="GLUCANS BIOSYNTHESIS GLUCOSYLTRANSFERASE H"/>
    <property type="match status" value="1"/>
</dbReference>
<keyword evidence="16" id="KW-1185">Reference proteome</keyword>
<evidence type="ECO:0000259" key="14">
    <source>
        <dbReference type="Pfam" id="PF13632"/>
    </source>
</evidence>
<dbReference type="EMBL" id="BAEN01000067">
    <property type="protein sequence ID" value="GAC16137.1"/>
    <property type="molecule type" value="Genomic_DNA"/>
</dbReference>
<dbReference type="Gene3D" id="3.90.550.10">
    <property type="entry name" value="Spore Coat Polysaccharide Biosynthesis Protein SpsA, Chain A"/>
    <property type="match status" value="1"/>
</dbReference>
<feature type="transmembrane region" description="Helical" evidence="13">
    <location>
        <begin position="543"/>
        <end position="565"/>
    </location>
</feature>
<evidence type="ECO:0000256" key="10">
    <source>
        <dbReference type="ARBA" id="ARBA00022989"/>
    </source>
</evidence>
<feature type="transmembrane region" description="Helical" evidence="13">
    <location>
        <begin position="466"/>
        <end position="490"/>
    </location>
</feature>
<evidence type="ECO:0000256" key="13">
    <source>
        <dbReference type="SAM" id="Phobius"/>
    </source>
</evidence>
<dbReference type="InterPro" id="IPR050321">
    <property type="entry name" value="Glycosyltr_2/OpgH_subfam"/>
</dbReference>
<dbReference type="InterPro" id="IPR029044">
    <property type="entry name" value="Nucleotide-diphossugar_trans"/>
</dbReference>
<dbReference type="SUPFAM" id="SSF53448">
    <property type="entry name" value="Nucleotide-diphospho-sugar transferases"/>
    <property type="match status" value="1"/>
</dbReference>
<organism evidence="15 16">
    <name type="scientific">Aliiglaciecola lipolytica E3</name>
    <dbReference type="NCBI Taxonomy" id="1127673"/>
    <lineage>
        <taxon>Bacteria</taxon>
        <taxon>Pseudomonadati</taxon>
        <taxon>Pseudomonadota</taxon>
        <taxon>Gammaproteobacteria</taxon>
        <taxon>Alteromonadales</taxon>
        <taxon>Alteromonadaceae</taxon>
        <taxon>Aliiglaciecola</taxon>
    </lineage>
</organism>
<dbReference type="NCBIfam" id="NF003958">
    <property type="entry name" value="PRK05454.2-1"/>
    <property type="match status" value="1"/>
</dbReference>
<comment type="similarity">
    <text evidence="3">Belongs to the glycosyltransferase 2 family. OpgH subfamily.</text>
</comment>
<dbReference type="AlphaFoldDB" id="K6YD59"/>
<keyword evidence="11 13" id="KW-0472">Membrane</keyword>
<gene>
    <name evidence="15" type="primary">mdoH</name>
    <name evidence="15" type="ORF">GLIP_3525</name>
</gene>
<feature type="transmembrane region" description="Helical" evidence="13">
    <location>
        <begin position="20"/>
        <end position="37"/>
    </location>
</feature>
<evidence type="ECO:0000256" key="11">
    <source>
        <dbReference type="ARBA" id="ARBA00023136"/>
    </source>
</evidence>
<dbReference type="GO" id="GO:0016758">
    <property type="term" value="F:hexosyltransferase activity"/>
    <property type="evidence" value="ECO:0007669"/>
    <property type="project" value="TreeGrafter"/>
</dbReference>
<name>K6YD59_9ALTE</name>
<proteinExistence type="inferred from homology"/>
<protein>
    <recommendedName>
        <fullName evidence="4">Glucans biosynthesis glucosyltransferase H</fullName>
    </recommendedName>
</protein>
<dbReference type="eggNOG" id="COG2943">
    <property type="taxonomic scope" value="Bacteria"/>
</dbReference>
<keyword evidence="6" id="KW-0997">Cell inner membrane</keyword>
<comment type="pathway">
    <text evidence="2">Glycan metabolism; osmoregulated periplasmic glucan (OPG) biosynthesis.</text>
</comment>
<reference evidence="15 16" key="1">
    <citation type="journal article" date="2017" name="Antonie Van Leeuwenhoek">
        <title>Rhizobium rhizosphaerae sp. nov., a novel species isolated from rice rhizosphere.</title>
        <authorList>
            <person name="Zhao J.J."/>
            <person name="Zhang J."/>
            <person name="Zhang R.J."/>
            <person name="Zhang C.W."/>
            <person name="Yin H.Q."/>
            <person name="Zhang X.X."/>
        </authorList>
    </citation>
    <scope>NUCLEOTIDE SEQUENCE [LARGE SCALE GENOMIC DNA]</scope>
    <source>
        <strain evidence="15 16">E3</strain>
    </source>
</reference>
<evidence type="ECO:0000256" key="1">
    <source>
        <dbReference type="ARBA" id="ARBA00004429"/>
    </source>
</evidence>
<evidence type="ECO:0000313" key="15">
    <source>
        <dbReference type="EMBL" id="GAC16137.1"/>
    </source>
</evidence>
<dbReference type="Pfam" id="PF13632">
    <property type="entry name" value="Glyco_trans_2_3"/>
    <property type="match status" value="1"/>
</dbReference>
<feature type="transmembrane region" description="Helical" evidence="13">
    <location>
        <begin position="49"/>
        <end position="80"/>
    </location>
</feature>
<dbReference type="CDD" id="cd04191">
    <property type="entry name" value="Glucan_BSP_MdoH"/>
    <property type="match status" value="1"/>
</dbReference>
<feature type="transmembrane region" description="Helical" evidence="13">
    <location>
        <begin position="430"/>
        <end position="454"/>
    </location>
</feature>
<evidence type="ECO:0000256" key="4">
    <source>
        <dbReference type="ARBA" id="ARBA00020585"/>
    </source>
</evidence>
<evidence type="ECO:0000256" key="7">
    <source>
        <dbReference type="ARBA" id="ARBA00022676"/>
    </source>
</evidence>
<keyword evidence="7 15" id="KW-0328">Glycosyltransferase</keyword>
<keyword evidence="9 13" id="KW-0812">Transmembrane</keyword>
<evidence type="ECO:0000256" key="3">
    <source>
        <dbReference type="ARBA" id="ARBA00009337"/>
    </source>
</evidence>
<sequence>MSPTSNEHFIKASAKSARKYAYALCVLVTAIAGGWAMTDIFSVDGYTVIEIVLLFLFTLTFVWISAAFWSAIIGFVLLMLRRDPVTLKQALVKNQSGELDTRHRQAIIMPVYNEDTNRIMSGFEACIKEIEKSGNLAHFDFYMLSDTQQKPLIEAELVAWNKLIARMGNDVAAHMFYRRREKNVNRKVGNVSDFCERWGANYQSMIVLDADSLMTADSMLTLVKTLQSNPKAGLIQTVPIPIRQNTLFGRFLQFASSLYCPTLAAGQAFWQTDTANYWGHNAIIRIDAFMASCGLPHLPGDVPFGGEILSHDFVEAALLRRAGWHVYLLADLEGSYEEVPSNIIDYATRDRRWVQGNLQHLGLLKTDDLHNVSKLHFVLGAFAYVSSLVWFVLLLLSTIDATVRAASEDVFFTATHQLFPAWPVDKSDSIFALLFATALLLIGPKFLSLIHALVYRRYEFGGAFKLIISTLIEIVVAIVIAPLMMAYHAYFVLNALAGKNVSWNAQSREGRTVPWSEALKRTWAATTLAVLWGALTWYLTPLLFWWLAPVLIGLILGAPIIHYSSSLRMGIAARKHGIFICPCEVIEQPVMKTLRLSLNNLDKQSRFNKSVPALPAEKWTEMPIQCLRNRDKQTNPDNQQNSSKINPVLVDNK</sequence>
<feature type="compositionally biased region" description="Polar residues" evidence="12">
    <location>
        <begin position="635"/>
        <end position="645"/>
    </location>
</feature>
<evidence type="ECO:0000256" key="2">
    <source>
        <dbReference type="ARBA" id="ARBA00005001"/>
    </source>
</evidence>
<feature type="transmembrane region" description="Helical" evidence="13">
    <location>
        <begin position="375"/>
        <end position="399"/>
    </location>
</feature>
<dbReference type="STRING" id="1127673.GLIP_3525"/>
<accession>K6YD59</accession>
<feature type="domain" description="Glycosyltransferase 2-like" evidence="14">
    <location>
        <begin position="206"/>
        <end position="396"/>
    </location>
</feature>
<dbReference type="InterPro" id="IPR001173">
    <property type="entry name" value="Glyco_trans_2-like"/>
</dbReference>
<keyword evidence="10 13" id="KW-1133">Transmembrane helix</keyword>
<evidence type="ECO:0000256" key="5">
    <source>
        <dbReference type="ARBA" id="ARBA00022475"/>
    </source>
</evidence>
<evidence type="ECO:0000313" key="16">
    <source>
        <dbReference type="Proteomes" id="UP000006334"/>
    </source>
</evidence>
<evidence type="ECO:0000256" key="6">
    <source>
        <dbReference type="ARBA" id="ARBA00022519"/>
    </source>
</evidence>
<evidence type="ECO:0000256" key="8">
    <source>
        <dbReference type="ARBA" id="ARBA00022679"/>
    </source>
</evidence>
<dbReference type="NCBIfam" id="NF003962">
    <property type="entry name" value="PRK05454.2-5"/>
    <property type="match status" value="1"/>
</dbReference>
<keyword evidence="8 15" id="KW-0808">Transferase</keyword>
<dbReference type="Proteomes" id="UP000006334">
    <property type="component" value="Unassembled WGS sequence"/>
</dbReference>
<comment type="caution">
    <text evidence="15">The sequence shown here is derived from an EMBL/GenBank/DDBJ whole genome shotgun (WGS) entry which is preliminary data.</text>
</comment>